<feature type="DNA-binding region" description="H-T-H motif" evidence="4">
    <location>
        <begin position="28"/>
        <end position="47"/>
    </location>
</feature>
<organism evidence="6 7">
    <name type="scientific">Tessaracoccus aquimaris</name>
    <dbReference type="NCBI Taxonomy" id="1332264"/>
    <lineage>
        <taxon>Bacteria</taxon>
        <taxon>Bacillati</taxon>
        <taxon>Actinomycetota</taxon>
        <taxon>Actinomycetes</taxon>
        <taxon>Propionibacteriales</taxon>
        <taxon>Propionibacteriaceae</taxon>
        <taxon>Tessaracoccus</taxon>
    </lineage>
</organism>
<proteinExistence type="predicted"/>
<dbReference type="SUPFAM" id="SSF46689">
    <property type="entry name" value="Homeodomain-like"/>
    <property type="match status" value="1"/>
</dbReference>
<dbReference type="InterPro" id="IPR001647">
    <property type="entry name" value="HTH_TetR"/>
</dbReference>
<dbReference type="KEGG" id="tes:BW730_02995"/>
<dbReference type="InterPro" id="IPR050109">
    <property type="entry name" value="HTH-type_TetR-like_transc_reg"/>
</dbReference>
<keyword evidence="2 4" id="KW-0238">DNA-binding</keyword>
<dbReference type="PROSITE" id="PS50977">
    <property type="entry name" value="HTH_TETR_2"/>
    <property type="match status" value="1"/>
</dbReference>
<dbReference type="GO" id="GO:0000976">
    <property type="term" value="F:transcription cis-regulatory region binding"/>
    <property type="evidence" value="ECO:0007669"/>
    <property type="project" value="TreeGrafter"/>
</dbReference>
<evidence type="ECO:0000313" key="6">
    <source>
        <dbReference type="EMBL" id="AQP46654.1"/>
    </source>
</evidence>
<gene>
    <name evidence="6" type="ORF">BW730_02995</name>
</gene>
<dbReference type="Proteomes" id="UP000188145">
    <property type="component" value="Chromosome"/>
</dbReference>
<evidence type="ECO:0000256" key="2">
    <source>
        <dbReference type="ARBA" id="ARBA00023125"/>
    </source>
</evidence>
<dbReference type="Pfam" id="PF00440">
    <property type="entry name" value="TetR_N"/>
    <property type="match status" value="1"/>
</dbReference>
<dbReference type="STRING" id="1332264.BW730_02995"/>
<keyword evidence="7" id="KW-1185">Reference proteome</keyword>
<evidence type="ECO:0000259" key="5">
    <source>
        <dbReference type="PROSITE" id="PS50977"/>
    </source>
</evidence>
<name>A0A1Q2CKL1_9ACTN</name>
<accession>A0A1Q2CKL1</accession>
<protein>
    <recommendedName>
        <fullName evidence="5">HTH tetR-type domain-containing protein</fullName>
    </recommendedName>
</protein>
<dbReference type="Gene3D" id="1.10.357.10">
    <property type="entry name" value="Tetracycline Repressor, domain 2"/>
    <property type="match status" value="1"/>
</dbReference>
<dbReference type="AlphaFoldDB" id="A0A1Q2CKL1"/>
<reference evidence="7" key="1">
    <citation type="submission" date="2017-02" db="EMBL/GenBank/DDBJ databases">
        <title>Tessaracoccus aquaemaris sp. nov., isolated from the intestine of a Korean rockfish, Sebastes schlegelii, in a marine aquaculture pond.</title>
        <authorList>
            <person name="Tak E.J."/>
            <person name="Bae J.-W."/>
        </authorList>
    </citation>
    <scope>NUCLEOTIDE SEQUENCE [LARGE SCALE GENOMIC DNA]</scope>
    <source>
        <strain evidence="7">NSG39</strain>
    </source>
</reference>
<dbReference type="PANTHER" id="PTHR30055:SF234">
    <property type="entry name" value="HTH-TYPE TRANSCRIPTIONAL REGULATOR BETI"/>
    <property type="match status" value="1"/>
</dbReference>
<sequence length="180" mass="20331">MANVKLTRHDWIDAALALLTDEGIDAVRVEPLARRLGVTKGSFYGYFTGLEVFLVEVIRVWEIDVTEGILAQVAKDGDPRKRMRQLAVALVSHPNRTVHTELAVREWARKAPEVDECVRRVQAIQWDLLMQIFSEFCDEREATYRSVVAMSARLATPMLEGGPDGDPAGRIEFVVQQLIR</sequence>
<feature type="domain" description="HTH tetR-type" evidence="5">
    <location>
        <begin position="5"/>
        <end position="65"/>
    </location>
</feature>
<evidence type="ECO:0000256" key="3">
    <source>
        <dbReference type="ARBA" id="ARBA00023163"/>
    </source>
</evidence>
<dbReference type="RefSeq" id="WP_077684962.1">
    <property type="nucleotide sequence ID" value="NZ_CP019606.1"/>
</dbReference>
<keyword evidence="1" id="KW-0805">Transcription regulation</keyword>
<dbReference type="PANTHER" id="PTHR30055">
    <property type="entry name" value="HTH-TYPE TRANSCRIPTIONAL REGULATOR RUTR"/>
    <property type="match status" value="1"/>
</dbReference>
<keyword evidence="3" id="KW-0804">Transcription</keyword>
<dbReference type="InterPro" id="IPR009057">
    <property type="entry name" value="Homeodomain-like_sf"/>
</dbReference>
<evidence type="ECO:0000256" key="4">
    <source>
        <dbReference type="PROSITE-ProRule" id="PRU00335"/>
    </source>
</evidence>
<dbReference type="EMBL" id="CP019606">
    <property type="protein sequence ID" value="AQP46654.1"/>
    <property type="molecule type" value="Genomic_DNA"/>
</dbReference>
<evidence type="ECO:0000313" key="7">
    <source>
        <dbReference type="Proteomes" id="UP000188145"/>
    </source>
</evidence>
<evidence type="ECO:0000256" key="1">
    <source>
        <dbReference type="ARBA" id="ARBA00023015"/>
    </source>
</evidence>
<dbReference type="GO" id="GO:0003700">
    <property type="term" value="F:DNA-binding transcription factor activity"/>
    <property type="evidence" value="ECO:0007669"/>
    <property type="project" value="TreeGrafter"/>
</dbReference>
<dbReference type="OrthoDB" id="3218408at2"/>